<name>A0A3N1Y693_9GAMM</name>
<evidence type="ECO:0000313" key="7">
    <source>
        <dbReference type="EMBL" id="ROR34323.1"/>
    </source>
</evidence>
<sequence>MADTKATAGGAGRPVLIGEVLFDCFEDGSVVLGGAPFNVAWHLQGFGLRPLLVSRVGEDPLGERLLAAMAGWGMDTAGIQRDPRHPTGTVQVRLGEDGQPAFDIVADAAWDHIDAAAAAAAARAAGPALLYHGSLAARAAPSRAAIEALRRLGAPTFVDVNLRPPWWSQEGVETLLAGARWIKLNDEELGALAAAGAGGPAARARRLRGRFGAEAVLLTLGAQGAMWVGADGECRVAPPPVGAVADTVGAGDAFAAVALLGLLAGWPAQVLVARAVAFAAEVCTVRGATIDDPAVYRRHREAWA</sequence>
<dbReference type="InterPro" id="IPR029056">
    <property type="entry name" value="Ribokinase-like"/>
</dbReference>
<accession>A0A3N1Y693</accession>
<keyword evidence="4 7" id="KW-0418">Kinase</keyword>
<proteinExistence type="inferred from homology"/>
<dbReference type="Pfam" id="PF00294">
    <property type="entry name" value="PfkB"/>
    <property type="match status" value="1"/>
</dbReference>
<keyword evidence="5" id="KW-0067">ATP-binding</keyword>
<reference evidence="7 8" key="1">
    <citation type="submission" date="2018-11" db="EMBL/GenBank/DDBJ databases">
        <title>Genomic Encyclopedia of Type Strains, Phase IV (KMG-IV): sequencing the most valuable type-strain genomes for metagenomic binning, comparative biology and taxonomic classification.</title>
        <authorList>
            <person name="Goeker M."/>
        </authorList>
    </citation>
    <scope>NUCLEOTIDE SEQUENCE [LARGE SCALE GENOMIC DNA]</scope>
    <source>
        <strain evidence="7 8">DSM 100275</strain>
    </source>
</reference>
<evidence type="ECO:0000256" key="2">
    <source>
        <dbReference type="ARBA" id="ARBA00022679"/>
    </source>
</evidence>
<dbReference type="PANTHER" id="PTHR43085">
    <property type="entry name" value="HEXOKINASE FAMILY MEMBER"/>
    <property type="match status" value="1"/>
</dbReference>
<dbReference type="Gene3D" id="3.40.1190.20">
    <property type="match status" value="1"/>
</dbReference>
<gene>
    <name evidence="7" type="ORF">EDC57_0219</name>
</gene>
<evidence type="ECO:0000256" key="5">
    <source>
        <dbReference type="ARBA" id="ARBA00022840"/>
    </source>
</evidence>
<evidence type="ECO:0000256" key="4">
    <source>
        <dbReference type="ARBA" id="ARBA00022777"/>
    </source>
</evidence>
<comment type="similarity">
    <text evidence="1">Belongs to the carbohydrate kinase PfkB family.</text>
</comment>
<dbReference type="InterPro" id="IPR050306">
    <property type="entry name" value="PfkB_Carbo_kinase"/>
</dbReference>
<dbReference type="GO" id="GO:0016301">
    <property type="term" value="F:kinase activity"/>
    <property type="evidence" value="ECO:0007669"/>
    <property type="project" value="UniProtKB-KW"/>
</dbReference>
<dbReference type="RefSeq" id="WP_123399394.1">
    <property type="nucleotide sequence ID" value="NZ_RJVI01000001.1"/>
</dbReference>
<dbReference type="EMBL" id="RJVI01000001">
    <property type="protein sequence ID" value="ROR34323.1"/>
    <property type="molecule type" value="Genomic_DNA"/>
</dbReference>
<dbReference type="AlphaFoldDB" id="A0A3N1Y693"/>
<dbReference type="OrthoDB" id="9779730at2"/>
<dbReference type="InterPro" id="IPR011611">
    <property type="entry name" value="PfkB_dom"/>
</dbReference>
<dbReference type="PANTHER" id="PTHR43085:SF1">
    <property type="entry name" value="PSEUDOURIDINE KINASE-RELATED"/>
    <property type="match status" value="1"/>
</dbReference>
<organism evidence="7 8">
    <name type="scientific">Inmirania thermothiophila</name>
    <dbReference type="NCBI Taxonomy" id="1750597"/>
    <lineage>
        <taxon>Bacteria</taxon>
        <taxon>Pseudomonadati</taxon>
        <taxon>Pseudomonadota</taxon>
        <taxon>Gammaproteobacteria</taxon>
        <taxon>Chromatiales</taxon>
        <taxon>Ectothiorhodospiraceae</taxon>
        <taxon>Inmirania</taxon>
    </lineage>
</organism>
<dbReference type="GO" id="GO:0005524">
    <property type="term" value="F:ATP binding"/>
    <property type="evidence" value="ECO:0007669"/>
    <property type="project" value="UniProtKB-KW"/>
</dbReference>
<dbReference type="Proteomes" id="UP000276634">
    <property type="component" value="Unassembled WGS sequence"/>
</dbReference>
<evidence type="ECO:0000259" key="6">
    <source>
        <dbReference type="Pfam" id="PF00294"/>
    </source>
</evidence>
<keyword evidence="2" id="KW-0808">Transferase</keyword>
<keyword evidence="8" id="KW-1185">Reference proteome</keyword>
<comment type="caution">
    <text evidence="7">The sequence shown here is derived from an EMBL/GenBank/DDBJ whole genome shotgun (WGS) entry which is preliminary data.</text>
</comment>
<dbReference type="SUPFAM" id="SSF53613">
    <property type="entry name" value="Ribokinase-like"/>
    <property type="match status" value="1"/>
</dbReference>
<evidence type="ECO:0000256" key="1">
    <source>
        <dbReference type="ARBA" id="ARBA00010688"/>
    </source>
</evidence>
<keyword evidence="3" id="KW-0547">Nucleotide-binding</keyword>
<evidence type="ECO:0000256" key="3">
    <source>
        <dbReference type="ARBA" id="ARBA00022741"/>
    </source>
</evidence>
<protein>
    <submittedName>
        <fullName evidence="7">Fructokinase</fullName>
    </submittedName>
</protein>
<feature type="domain" description="Carbohydrate kinase PfkB" evidence="6">
    <location>
        <begin position="29"/>
        <end position="293"/>
    </location>
</feature>
<evidence type="ECO:0000313" key="8">
    <source>
        <dbReference type="Proteomes" id="UP000276634"/>
    </source>
</evidence>